<proteinExistence type="predicted"/>
<organism evidence="1 2">
    <name type="scientific">Candidatus Protochlamydia naegleriophila</name>
    <dbReference type="NCBI Taxonomy" id="389348"/>
    <lineage>
        <taxon>Bacteria</taxon>
        <taxon>Pseudomonadati</taxon>
        <taxon>Chlamydiota</taxon>
        <taxon>Chlamydiia</taxon>
        <taxon>Parachlamydiales</taxon>
        <taxon>Parachlamydiaceae</taxon>
        <taxon>Candidatus Protochlamydia</taxon>
    </lineage>
</organism>
<dbReference type="Proteomes" id="UP000069902">
    <property type="component" value="Chromosome cPNK"/>
</dbReference>
<evidence type="ECO:0000313" key="2">
    <source>
        <dbReference type="Proteomes" id="UP000069902"/>
    </source>
</evidence>
<dbReference type="RefSeq" id="WP_158021752.1">
    <property type="nucleotide sequence ID" value="NZ_LN879502.1"/>
</dbReference>
<name>A0A0U5JDM6_9BACT</name>
<dbReference type="EMBL" id="LN879502">
    <property type="protein sequence ID" value="CUI17213.1"/>
    <property type="molecule type" value="Genomic_DNA"/>
</dbReference>
<evidence type="ECO:0000313" key="1">
    <source>
        <dbReference type="EMBL" id="CUI17213.1"/>
    </source>
</evidence>
<dbReference type="AlphaFoldDB" id="A0A0U5JDM6"/>
<dbReference type="InParanoid" id="A0A0U5JDM6"/>
<sequence>MSSILYSSQSCASMHVGVPQGGYALTAATSDRPILFTSHVVTCFAVTIYDPVSKIGSLLHIDSLTCIRASFDKLVKNLKRNGVNLNGVEISVIGGHKKYSKGIAAIRRVLAELSRTTVKENLFSKQELLEDESNDLQKLFALIEDVGSPVNQEYLIGKINGYLGKYCFTQIALDTRTGEVAQSTHYNHLMVIERLPEGYSKKAIRIFENIQLDFQKLCCLLHEPSFLKLKASEKKNRLKQFEIPLRKVYDSTRTDKIHL</sequence>
<dbReference type="InterPro" id="IPR011324">
    <property type="entry name" value="Cytotoxic_necrot_fac-like_cat"/>
</dbReference>
<dbReference type="SUPFAM" id="SSF64438">
    <property type="entry name" value="CNF1/YfiH-like putative cysteine hydrolases"/>
    <property type="match status" value="1"/>
</dbReference>
<dbReference type="KEGG" id="pnl:PNK_1604"/>
<dbReference type="PATRIC" id="fig|389348.3.peg.1796"/>
<keyword evidence="2" id="KW-1185">Reference proteome</keyword>
<gene>
    <name evidence="1" type="ORF">PNK_1604</name>
</gene>
<protein>
    <submittedName>
        <fullName evidence="1">Uncharacterized protein</fullName>
    </submittedName>
</protein>
<accession>A0A0U5JDM6</accession>
<reference evidence="2" key="1">
    <citation type="submission" date="2015-09" db="EMBL/GenBank/DDBJ databases">
        <authorList>
            <person name="Bertelli C."/>
        </authorList>
    </citation>
    <scope>NUCLEOTIDE SEQUENCE [LARGE SCALE GENOMIC DNA]</scope>
    <source>
        <strain evidence="2">KNic</strain>
    </source>
</reference>